<accession>A0AAF0CCA0</accession>
<reference evidence="3 4" key="2">
    <citation type="journal article" date="2022" name="Mar. Drugs">
        <title>Bioassay-Guided Fractionation Leads to the Detection of Cholic Acid Generated by the Rare Thalassomonas sp.</title>
        <authorList>
            <person name="Pheiffer F."/>
            <person name="Schneider Y.K."/>
            <person name="Hansen E.H."/>
            <person name="Andersen J.H."/>
            <person name="Isaksson J."/>
            <person name="Busche T."/>
            <person name="R C."/>
            <person name="Kalinowski J."/>
            <person name="Zyl L.V."/>
            <person name="Trindade M."/>
        </authorList>
    </citation>
    <scope>NUCLEOTIDE SEQUENCE [LARGE SCALE GENOMIC DNA]</scope>
    <source>
        <strain evidence="3 4">XOM25</strain>
    </source>
</reference>
<dbReference type="AlphaFoldDB" id="A0AAF0CCA0"/>
<evidence type="ECO:0000313" key="3">
    <source>
        <dbReference type="EMBL" id="WDE07951.1"/>
    </source>
</evidence>
<keyword evidence="4" id="KW-1185">Reference proteome</keyword>
<keyword evidence="1" id="KW-0175">Coiled coil</keyword>
<dbReference type="Gene3D" id="3.40.50.300">
    <property type="entry name" value="P-loop containing nucleotide triphosphate hydrolases"/>
    <property type="match status" value="1"/>
</dbReference>
<dbReference type="Pfam" id="PF07693">
    <property type="entry name" value="KAP_NTPase"/>
    <property type="match status" value="1"/>
</dbReference>
<reference evidence="3 4" key="1">
    <citation type="journal article" date="2015" name="Genome Announc.">
        <title>Draft Genome Sequences of Marine Isolates of Thalassomonas viridans and Thalassomonas actiniarum.</title>
        <authorList>
            <person name="Olonade I."/>
            <person name="van Zyl L.J."/>
            <person name="Trindade M."/>
        </authorList>
    </citation>
    <scope>NUCLEOTIDE SEQUENCE [LARGE SCALE GENOMIC DNA]</scope>
    <source>
        <strain evidence="3 4">XOM25</strain>
    </source>
</reference>
<feature type="coiled-coil region" evidence="1">
    <location>
        <begin position="483"/>
        <end position="510"/>
    </location>
</feature>
<dbReference type="InterPro" id="IPR027417">
    <property type="entry name" value="P-loop_NTPase"/>
</dbReference>
<feature type="domain" description="KAP NTPase" evidence="2">
    <location>
        <begin position="67"/>
        <end position="249"/>
    </location>
</feature>
<organism evidence="3 4">
    <name type="scientific">Thalassomonas viridans</name>
    <dbReference type="NCBI Taxonomy" id="137584"/>
    <lineage>
        <taxon>Bacteria</taxon>
        <taxon>Pseudomonadati</taxon>
        <taxon>Pseudomonadota</taxon>
        <taxon>Gammaproteobacteria</taxon>
        <taxon>Alteromonadales</taxon>
        <taxon>Colwelliaceae</taxon>
        <taxon>Thalassomonas</taxon>
    </lineage>
</organism>
<protein>
    <recommendedName>
        <fullName evidence="2">KAP NTPase domain-containing protein</fullName>
    </recommendedName>
</protein>
<dbReference type="RefSeq" id="WP_044838717.1">
    <property type="nucleotide sequence ID" value="NZ_CP059733.1"/>
</dbReference>
<dbReference type="SUPFAM" id="SSF52540">
    <property type="entry name" value="P-loop containing nucleoside triphosphate hydrolases"/>
    <property type="match status" value="1"/>
</dbReference>
<evidence type="ECO:0000259" key="2">
    <source>
        <dbReference type="Pfam" id="PF07693"/>
    </source>
</evidence>
<evidence type="ECO:0000256" key="1">
    <source>
        <dbReference type="SAM" id="Coils"/>
    </source>
</evidence>
<dbReference type="Proteomes" id="UP000032352">
    <property type="component" value="Chromosome"/>
</dbReference>
<name>A0AAF0CCA0_9GAMM</name>
<proteinExistence type="predicted"/>
<dbReference type="InterPro" id="IPR011646">
    <property type="entry name" value="KAP_P-loop"/>
</dbReference>
<sequence>MAEQAKLILDVSSAEYSGEYKEKNQRWQRRAYELAVGNINALVEESRSIVAQTQGKLDKTLPRIHDAIFISGSRGTGKTVFLYNLEQEWQQTAGLNNKDRVTFLNIIDPTLLVSHDNFVNVVIAHIHNYVHQKIDKLEDKQTYQKLLGRLAESLGQTEYNNREVSGLDRIISYQSSMDLEKNFHLYLEHCCACLNIDVFVLPVDDVDMALGKAHDVLETIRRLLSCPRLIPIVCGDENIYHQVLRDYFAYSGNENYEHRKPLAGGTYAQHLSMQYWRKVFPEHLRVGLIDVEFLMPDIEITGIGGQKLAPTAFFKAVSNLTNPLVNGLENSHTLKEPDTSRKLVQFAKNFAAYVDPEKKAEAVANFWSDYVRYAESSRFAQGYLLADAEIKVKAGIERLSELALFNVELQSKLGRYKQGFSKQDYYGQLQKEFKELLDIDDYLADREVAKWQEGQLDALASRRDSLANTLIAMPAIEVFRETYIISEASIRDMERNLENAQAKQDAYLLLDLFTHSDFYGTSAYKAKQIFFGKAFEVFALSLLDSFAEQTVLSSRIKKVLNGKPLNSIHFVAPTKTFDFPDKDVEVPGEEAPGGETSDEMALSYSSDNQGFAGAILAWQQQYQNELTGARKAGLCHLLSFVFNKVFNQLVQMRVNNVFRKANNPDNLFHIAKRFEFVLLTSIGAFLKDKGDVALQNTATTANNQFLMTPQGKASDRAYKLNVTDFINDTGNSHSGLMQAICEHPLFKLTDNYAPEMKDILAVGGKVVESSSKTPKKGVRTKGVDIASFSRIAKKYFLSREKLEETLRNKPGLVVRNLKEEHLRYLFKNDYAAIIDCLDRLISWAYKQGEGLSQTTINGRNRLEKYHRDFIDKAKT</sequence>
<gene>
    <name evidence="3" type="ORF">SG34_014295</name>
</gene>
<evidence type="ECO:0000313" key="4">
    <source>
        <dbReference type="Proteomes" id="UP000032352"/>
    </source>
</evidence>
<dbReference type="EMBL" id="CP059733">
    <property type="protein sequence ID" value="WDE07951.1"/>
    <property type="molecule type" value="Genomic_DNA"/>
</dbReference>
<dbReference type="KEGG" id="tvd:SG34_014295"/>